<dbReference type="EMBL" id="KV722366">
    <property type="protein sequence ID" value="OCH92646.1"/>
    <property type="molecule type" value="Genomic_DNA"/>
</dbReference>
<feature type="domain" description="F-box" evidence="1">
    <location>
        <begin position="4"/>
        <end position="52"/>
    </location>
</feature>
<evidence type="ECO:0000313" key="3">
    <source>
        <dbReference type="Proteomes" id="UP000250043"/>
    </source>
</evidence>
<reference evidence="2 3" key="1">
    <citation type="submission" date="2016-07" db="EMBL/GenBank/DDBJ databases">
        <title>Draft genome of the white-rot fungus Obba rivulosa 3A-2.</title>
        <authorList>
            <consortium name="DOE Joint Genome Institute"/>
            <person name="Miettinen O."/>
            <person name="Riley R."/>
            <person name="Acob R."/>
            <person name="Barry K."/>
            <person name="Cullen D."/>
            <person name="De Vries R."/>
            <person name="Hainaut M."/>
            <person name="Hatakka A."/>
            <person name="Henrissat B."/>
            <person name="Hilden K."/>
            <person name="Kuo R."/>
            <person name="Labutti K."/>
            <person name="Lipzen A."/>
            <person name="Makela M.R."/>
            <person name="Sandor L."/>
            <person name="Spatafora J.W."/>
            <person name="Grigoriev I.V."/>
            <person name="Hibbett D.S."/>
        </authorList>
    </citation>
    <scope>NUCLEOTIDE SEQUENCE [LARGE SCALE GENOMIC DNA]</scope>
    <source>
        <strain evidence="2 3">3A-2</strain>
    </source>
</reference>
<organism evidence="2 3">
    <name type="scientific">Obba rivulosa</name>
    <dbReference type="NCBI Taxonomy" id="1052685"/>
    <lineage>
        <taxon>Eukaryota</taxon>
        <taxon>Fungi</taxon>
        <taxon>Dikarya</taxon>
        <taxon>Basidiomycota</taxon>
        <taxon>Agaricomycotina</taxon>
        <taxon>Agaricomycetes</taxon>
        <taxon>Polyporales</taxon>
        <taxon>Gelatoporiaceae</taxon>
        <taxon>Obba</taxon>
    </lineage>
</organism>
<protein>
    <recommendedName>
        <fullName evidence="1">F-box domain-containing protein</fullName>
    </recommendedName>
</protein>
<dbReference type="AlphaFoldDB" id="A0A8E2AY16"/>
<proteinExistence type="predicted"/>
<dbReference type="Proteomes" id="UP000250043">
    <property type="component" value="Unassembled WGS sequence"/>
</dbReference>
<accession>A0A8E2AY16</accession>
<dbReference type="SUPFAM" id="SSF81383">
    <property type="entry name" value="F-box domain"/>
    <property type="match status" value="1"/>
</dbReference>
<dbReference type="InterPro" id="IPR001810">
    <property type="entry name" value="F-box_dom"/>
</dbReference>
<dbReference type="InterPro" id="IPR036047">
    <property type="entry name" value="F-box-like_dom_sf"/>
</dbReference>
<name>A0A8E2AY16_9APHY</name>
<sequence length="178" mass="19895">MSQPSPIIRLPAEILDVIFQSLDTYDHTSFRNCSLTCRAWLPFSRTRLFRILRPGFGHRTFAHLDEILRTSPDTGPYVKELFTSPTSLEHFVALALRFGAVETLTLCFYGPICTPHASLAALGPVRRLSVHARSSMDDKSREGCTALAEFVALFPMIDNFGLFSDSPQHSATHDIPLD</sequence>
<evidence type="ECO:0000313" key="2">
    <source>
        <dbReference type="EMBL" id="OCH92646.1"/>
    </source>
</evidence>
<gene>
    <name evidence="2" type="ORF">OBBRIDRAFT_886129</name>
</gene>
<dbReference type="PROSITE" id="PS50181">
    <property type="entry name" value="FBOX"/>
    <property type="match status" value="1"/>
</dbReference>
<evidence type="ECO:0000259" key="1">
    <source>
        <dbReference type="PROSITE" id="PS50181"/>
    </source>
</evidence>
<dbReference type="Pfam" id="PF00646">
    <property type="entry name" value="F-box"/>
    <property type="match status" value="1"/>
</dbReference>
<keyword evidence="3" id="KW-1185">Reference proteome</keyword>